<dbReference type="PhylomeDB" id="T1IPX8"/>
<dbReference type="OMA" id="MTAEVTH"/>
<name>T1IPX8_STRMM</name>
<keyword evidence="6" id="KW-0744">Spermatogenesis</keyword>
<dbReference type="GO" id="GO:0030154">
    <property type="term" value="P:cell differentiation"/>
    <property type="evidence" value="ECO:0007669"/>
    <property type="project" value="UniProtKB-KW"/>
</dbReference>
<reference evidence="8" key="1">
    <citation type="submission" date="2011-05" db="EMBL/GenBank/DDBJ databases">
        <authorList>
            <person name="Richards S.R."/>
            <person name="Qu J."/>
            <person name="Jiang H."/>
            <person name="Jhangiani S.N."/>
            <person name="Agravi P."/>
            <person name="Goodspeed R."/>
            <person name="Gross S."/>
            <person name="Mandapat C."/>
            <person name="Jackson L."/>
            <person name="Mathew T."/>
            <person name="Pu L."/>
            <person name="Thornton R."/>
            <person name="Saada N."/>
            <person name="Wilczek-Boney K.B."/>
            <person name="Lee S."/>
            <person name="Kovar C."/>
            <person name="Wu Y."/>
            <person name="Scherer S.E."/>
            <person name="Worley K.C."/>
            <person name="Muzny D.M."/>
            <person name="Gibbs R."/>
        </authorList>
    </citation>
    <scope>NUCLEOTIDE SEQUENCE</scope>
    <source>
        <strain evidence="8">Brora</strain>
    </source>
</reference>
<accession>T1IPX8</accession>
<keyword evidence="4" id="KW-0597">Phosphoprotein</keyword>
<evidence type="ECO:0000256" key="4">
    <source>
        <dbReference type="ARBA" id="ARBA00022553"/>
    </source>
</evidence>
<protein>
    <recommendedName>
        <fullName evidence="2">Male-enhanced antigen 1</fullName>
    </recommendedName>
</protein>
<keyword evidence="5" id="KW-0221">Differentiation</keyword>
<evidence type="ECO:0000313" key="7">
    <source>
        <dbReference type="EnsemblMetazoa" id="SMAR003084-PA"/>
    </source>
</evidence>
<evidence type="ECO:0000256" key="3">
    <source>
        <dbReference type="ARBA" id="ARBA00022473"/>
    </source>
</evidence>
<evidence type="ECO:0000256" key="6">
    <source>
        <dbReference type="ARBA" id="ARBA00022871"/>
    </source>
</evidence>
<comment type="function">
    <text evidence="1">May play an important role in spermatogenesis and/or testis development.</text>
</comment>
<organism evidence="7 8">
    <name type="scientific">Strigamia maritima</name>
    <name type="common">European centipede</name>
    <name type="synonym">Geophilus maritimus</name>
    <dbReference type="NCBI Taxonomy" id="126957"/>
    <lineage>
        <taxon>Eukaryota</taxon>
        <taxon>Metazoa</taxon>
        <taxon>Ecdysozoa</taxon>
        <taxon>Arthropoda</taxon>
        <taxon>Myriapoda</taxon>
        <taxon>Chilopoda</taxon>
        <taxon>Pleurostigmophora</taxon>
        <taxon>Geophilomorpha</taxon>
        <taxon>Linotaeniidae</taxon>
        <taxon>Strigamia</taxon>
    </lineage>
</organism>
<dbReference type="PANTHER" id="PTHR17005">
    <property type="entry name" value="MALE-ENHANCED ANTIGEN-1"/>
    <property type="match status" value="1"/>
</dbReference>
<evidence type="ECO:0000256" key="5">
    <source>
        <dbReference type="ARBA" id="ARBA00022782"/>
    </source>
</evidence>
<dbReference type="EnsemblMetazoa" id="SMAR003084-RA">
    <property type="protein sequence ID" value="SMAR003084-PA"/>
    <property type="gene ID" value="SMAR003084"/>
</dbReference>
<dbReference type="GO" id="GO:0007283">
    <property type="term" value="P:spermatogenesis"/>
    <property type="evidence" value="ECO:0007669"/>
    <property type="project" value="UniProtKB-KW"/>
</dbReference>
<dbReference type="eggNOG" id="ENOG502SBHX">
    <property type="taxonomic scope" value="Eukaryota"/>
</dbReference>
<proteinExistence type="predicted"/>
<dbReference type="InterPro" id="IPR009685">
    <property type="entry name" value="MEA1"/>
</dbReference>
<evidence type="ECO:0000313" key="8">
    <source>
        <dbReference type="Proteomes" id="UP000014500"/>
    </source>
</evidence>
<dbReference type="EMBL" id="JH431265">
    <property type="status" value="NOT_ANNOTATED_CDS"/>
    <property type="molecule type" value="Genomic_DNA"/>
</dbReference>
<evidence type="ECO:0000256" key="1">
    <source>
        <dbReference type="ARBA" id="ARBA00002540"/>
    </source>
</evidence>
<reference evidence="7" key="2">
    <citation type="submission" date="2015-02" db="UniProtKB">
        <authorList>
            <consortium name="EnsemblMetazoa"/>
        </authorList>
    </citation>
    <scope>IDENTIFICATION</scope>
</reference>
<dbReference type="AlphaFoldDB" id="T1IPX8"/>
<sequence>MAPLPVCTVLDNPPDDIFDSDIDENMQNAVHIASSSDSEEEDQVQSENGYQLLPQEPTDQNLGLNENVLQNSLLYDQDNMSQGVRQHNILNLLPQIPPTGDGAVFLWNEAASERHQPMDPDEAEKIKAAMSGFSLPDSAVPAWAHLIPEDEWKEKLFANIRGVCPDDKSEIFEHDR</sequence>
<evidence type="ECO:0000256" key="2">
    <source>
        <dbReference type="ARBA" id="ARBA00022245"/>
    </source>
</evidence>
<dbReference type="Pfam" id="PF06910">
    <property type="entry name" value="MEA1"/>
    <property type="match status" value="1"/>
</dbReference>
<dbReference type="HOGENOM" id="CLU_1527098_0_0_1"/>
<dbReference type="Proteomes" id="UP000014500">
    <property type="component" value="Unassembled WGS sequence"/>
</dbReference>
<keyword evidence="3" id="KW-0217">Developmental protein</keyword>
<keyword evidence="8" id="KW-1185">Reference proteome</keyword>